<feature type="region of interest" description="Disordered" evidence="1">
    <location>
        <begin position="1"/>
        <end position="75"/>
    </location>
</feature>
<dbReference type="EMBL" id="VSRR010053556">
    <property type="protein sequence ID" value="MPC80272.1"/>
    <property type="molecule type" value="Genomic_DNA"/>
</dbReference>
<dbReference type="Proteomes" id="UP000324222">
    <property type="component" value="Unassembled WGS sequence"/>
</dbReference>
<gene>
    <name evidence="2" type="ORF">E2C01_074846</name>
</gene>
<dbReference type="AlphaFoldDB" id="A0A5B7I934"/>
<organism evidence="2 3">
    <name type="scientific">Portunus trituberculatus</name>
    <name type="common">Swimming crab</name>
    <name type="synonym">Neptunus trituberculatus</name>
    <dbReference type="NCBI Taxonomy" id="210409"/>
    <lineage>
        <taxon>Eukaryota</taxon>
        <taxon>Metazoa</taxon>
        <taxon>Ecdysozoa</taxon>
        <taxon>Arthropoda</taxon>
        <taxon>Crustacea</taxon>
        <taxon>Multicrustacea</taxon>
        <taxon>Malacostraca</taxon>
        <taxon>Eumalacostraca</taxon>
        <taxon>Eucarida</taxon>
        <taxon>Decapoda</taxon>
        <taxon>Pleocyemata</taxon>
        <taxon>Brachyura</taxon>
        <taxon>Eubrachyura</taxon>
        <taxon>Portunoidea</taxon>
        <taxon>Portunidae</taxon>
        <taxon>Portuninae</taxon>
        <taxon>Portunus</taxon>
    </lineage>
</organism>
<keyword evidence="3" id="KW-1185">Reference proteome</keyword>
<protein>
    <submittedName>
        <fullName evidence="2">Uncharacterized protein</fullName>
    </submittedName>
</protein>
<evidence type="ECO:0000313" key="2">
    <source>
        <dbReference type="EMBL" id="MPC80272.1"/>
    </source>
</evidence>
<feature type="compositionally biased region" description="Basic residues" evidence="1">
    <location>
        <begin position="18"/>
        <end position="31"/>
    </location>
</feature>
<evidence type="ECO:0000256" key="1">
    <source>
        <dbReference type="SAM" id="MobiDB-lite"/>
    </source>
</evidence>
<proteinExistence type="predicted"/>
<evidence type="ECO:0000313" key="3">
    <source>
        <dbReference type="Proteomes" id="UP000324222"/>
    </source>
</evidence>
<comment type="caution">
    <text evidence="2">The sequence shown here is derived from an EMBL/GenBank/DDBJ whole genome shotgun (WGS) entry which is preliminary data.</text>
</comment>
<reference evidence="2 3" key="1">
    <citation type="submission" date="2019-05" db="EMBL/GenBank/DDBJ databases">
        <title>Another draft genome of Portunus trituberculatus and its Hox gene families provides insights of decapod evolution.</title>
        <authorList>
            <person name="Jeong J.-H."/>
            <person name="Song I."/>
            <person name="Kim S."/>
            <person name="Choi T."/>
            <person name="Kim D."/>
            <person name="Ryu S."/>
            <person name="Kim W."/>
        </authorList>
    </citation>
    <scope>NUCLEOTIDE SEQUENCE [LARGE SCALE GENOMIC DNA]</scope>
    <source>
        <tissue evidence="2">Muscle</tissue>
    </source>
</reference>
<name>A0A5B7I934_PORTR</name>
<accession>A0A5B7I934</accession>
<sequence>MRKRRAGNNNSPSVSWKMWKRRKKKKGKRRREKEEDLQVQTSPEGPELACRRERKDKLISSANHKLRTGFPQPIT</sequence>
<feature type="compositionally biased region" description="Basic and acidic residues" evidence="1">
    <location>
        <begin position="49"/>
        <end position="58"/>
    </location>
</feature>